<dbReference type="AlphaFoldDB" id="A0A438AMW1"/>
<evidence type="ECO:0000256" key="3">
    <source>
        <dbReference type="ARBA" id="ARBA00022970"/>
    </source>
</evidence>
<sequence length="453" mass="49507">MPSHPSRTAARPDAHHPNDLPAGTARPPDHAAPLSRRALLTTVAAGGAALAMPGIIGRATAQAGDAIRLGAPFHRTGVGASYGRWYERTAAAAVKVINEEGGINGRPVEMIVEDDGTDPRRGVEVMEKFAAEHRVDAVFGHLFSHVVAATAPRAGELKMPYFLCSETHALAAGAFNRYCFQPSMSDVKSQVRSMAPWIADTLGRKITLIYPDYAFGYDHRDNMTAAIEAQGGEVVASIAIPPAETSFTRYMPRIPFSTEVIYHVMVGPAVLTFVRELGEFLGANRPEIFGFIDSLEAVKLDIPQLAFLDGTYLWEGHPRHAQNDQSAFDVFYRDRVGVDAMGASLSDPQDVSTYAHMFSVWETLFAMKQAMEAADYRGPGQKTEFLEAMEAIGGFDASNRFPQGSKIFNGRTHQAFADQMISQVRDGRLEQVHKVAAADTVYEDETDYTKMSF</sequence>
<dbReference type="PROSITE" id="PS51318">
    <property type="entry name" value="TAT"/>
    <property type="match status" value="1"/>
</dbReference>
<dbReference type="Pfam" id="PF13458">
    <property type="entry name" value="Peripla_BP_6"/>
    <property type="match status" value="1"/>
</dbReference>
<evidence type="ECO:0000256" key="2">
    <source>
        <dbReference type="ARBA" id="ARBA00022729"/>
    </source>
</evidence>
<evidence type="ECO:0000313" key="6">
    <source>
        <dbReference type="EMBL" id="RVV99937.1"/>
    </source>
</evidence>
<dbReference type="Proteomes" id="UP000285908">
    <property type="component" value="Unassembled WGS sequence"/>
</dbReference>
<feature type="domain" description="Leucine-binding protein" evidence="5">
    <location>
        <begin position="67"/>
        <end position="427"/>
    </location>
</feature>
<name>A0A438AMW1_9RHOB</name>
<keyword evidence="2" id="KW-0732">Signal</keyword>
<dbReference type="Gene3D" id="3.40.50.2300">
    <property type="match status" value="2"/>
</dbReference>
<reference evidence="6 7" key="1">
    <citation type="submission" date="2018-11" db="EMBL/GenBank/DDBJ databases">
        <title>Mesobaculum littorinae gen. nov., sp. nov., isolated from Littorina scabra that represents a novel genus of the order Rhodobacteraceae.</title>
        <authorList>
            <person name="Li F."/>
        </authorList>
    </citation>
    <scope>NUCLEOTIDE SEQUENCE [LARGE SCALE GENOMIC DNA]</scope>
    <source>
        <strain evidence="6 7">M0103</strain>
    </source>
</reference>
<keyword evidence="7" id="KW-1185">Reference proteome</keyword>
<dbReference type="PANTHER" id="PTHR30483:SF6">
    <property type="entry name" value="PERIPLASMIC BINDING PROTEIN OF ABC TRANSPORTER FOR NATURAL AMINO ACIDS"/>
    <property type="match status" value="1"/>
</dbReference>
<comment type="similarity">
    <text evidence="1">Belongs to the leucine-binding protein family.</text>
</comment>
<comment type="caution">
    <text evidence="6">The sequence shown here is derived from an EMBL/GenBank/DDBJ whole genome shotgun (WGS) entry which is preliminary data.</text>
</comment>
<gene>
    <name evidence="6" type="ORF">EKE94_04590</name>
</gene>
<evidence type="ECO:0000259" key="5">
    <source>
        <dbReference type="Pfam" id="PF13458"/>
    </source>
</evidence>
<dbReference type="PANTHER" id="PTHR30483">
    <property type="entry name" value="LEUCINE-SPECIFIC-BINDING PROTEIN"/>
    <property type="match status" value="1"/>
</dbReference>
<dbReference type="InterPro" id="IPR006311">
    <property type="entry name" value="TAT_signal"/>
</dbReference>
<dbReference type="OrthoDB" id="9794229at2"/>
<keyword evidence="3" id="KW-0029">Amino-acid transport</keyword>
<evidence type="ECO:0000256" key="1">
    <source>
        <dbReference type="ARBA" id="ARBA00010062"/>
    </source>
</evidence>
<dbReference type="InterPro" id="IPR051010">
    <property type="entry name" value="BCAA_transport"/>
</dbReference>
<protein>
    <submittedName>
        <fullName evidence="6">ABC transporter substrate-binding protein</fullName>
    </submittedName>
</protein>
<dbReference type="RefSeq" id="WP_127905380.1">
    <property type="nucleotide sequence ID" value="NZ_RQXX01000001.1"/>
</dbReference>
<accession>A0A438AMW1</accession>
<dbReference type="InterPro" id="IPR028081">
    <property type="entry name" value="Leu-bd"/>
</dbReference>
<keyword evidence="3" id="KW-0813">Transport</keyword>
<evidence type="ECO:0000256" key="4">
    <source>
        <dbReference type="SAM" id="MobiDB-lite"/>
    </source>
</evidence>
<organism evidence="6 7">
    <name type="scientific">Mesobaculum littorinae</name>
    <dbReference type="NCBI Taxonomy" id="2486419"/>
    <lineage>
        <taxon>Bacteria</taxon>
        <taxon>Pseudomonadati</taxon>
        <taxon>Pseudomonadota</taxon>
        <taxon>Alphaproteobacteria</taxon>
        <taxon>Rhodobacterales</taxon>
        <taxon>Roseobacteraceae</taxon>
        <taxon>Mesobaculum</taxon>
    </lineage>
</organism>
<dbReference type="InterPro" id="IPR028082">
    <property type="entry name" value="Peripla_BP_I"/>
</dbReference>
<dbReference type="GO" id="GO:0006865">
    <property type="term" value="P:amino acid transport"/>
    <property type="evidence" value="ECO:0007669"/>
    <property type="project" value="UniProtKB-KW"/>
</dbReference>
<dbReference type="SUPFAM" id="SSF53822">
    <property type="entry name" value="Periplasmic binding protein-like I"/>
    <property type="match status" value="1"/>
</dbReference>
<feature type="region of interest" description="Disordered" evidence="4">
    <location>
        <begin position="1"/>
        <end position="31"/>
    </location>
</feature>
<evidence type="ECO:0000313" key="7">
    <source>
        <dbReference type="Proteomes" id="UP000285908"/>
    </source>
</evidence>
<dbReference type="EMBL" id="RQXX01000001">
    <property type="protein sequence ID" value="RVV99937.1"/>
    <property type="molecule type" value="Genomic_DNA"/>
</dbReference>
<proteinExistence type="inferred from homology"/>